<evidence type="ECO:0000259" key="10">
    <source>
        <dbReference type="Pfam" id="PF21088"/>
    </source>
</evidence>
<dbReference type="InterPro" id="IPR045275">
    <property type="entry name" value="MscS_archaea/bacteria_type"/>
</dbReference>
<dbReference type="Pfam" id="PF21082">
    <property type="entry name" value="MS_channel_3rd"/>
    <property type="match status" value="1"/>
</dbReference>
<dbReference type="InterPro" id="IPR011014">
    <property type="entry name" value="MscS_channel_TM-2"/>
</dbReference>
<dbReference type="Pfam" id="PF21088">
    <property type="entry name" value="MS_channel_1st"/>
    <property type="match status" value="1"/>
</dbReference>
<dbReference type="OrthoDB" id="31543at2157"/>
<organism evidence="11 12">
    <name type="scientific">Halogranum gelatinilyticum</name>
    <dbReference type="NCBI Taxonomy" id="660521"/>
    <lineage>
        <taxon>Archaea</taxon>
        <taxon>Methanobacteriati</taxon>
        <taxon>Methanobacteriota</taxon>
        <taxon>Stenosarchaea group</taxon>
        <taxon>Halobacteria</taxon>
        <taxon>Halobacteriales</taxon>
        <taxon>Haloferacaceae</taxon>
    </lineage>
</organism>
<dbReference type="AlphaFoldDB" id="A0A1G9SP84"/>
<sequence>MVGVNELLSTLRSILTQVTSTEARLGVSLLLLVAAAATTFVVAPRVVERGLRLFKQRVLGNRRVPDAVDEVSWLLSPTPVIRLFQTSIVVLVGLAVLVVWGREDLALFVVTVLSAAVPLAGRFGATVALLAGGVVGTRLLEDRLSDYAAGSDHINQHQQGVVFRVLQVVVLVAIGLATLTVWGQNLDGLLVGAGFLGIVVGMAARQTLGSLIAGFVLMFSRPFEIGDWVEIDGEEGIVSDITIINTRLRNFDGETIVFPNDRVSNATVTNRTRRGQLRLSLDVGVDYDVDLDHAEAVAQETLEAVDEVNDVPAPVVVPTTFGDSAIGLRLRYWIKNPSAPRRMRTNAAVVRAIKRAFDREGIKIPYPQRELVAREESNGFRVNRSEEAVERPESFND</sequence>
<feature type="transmembrane region" description="Helical" evidence="7">
    <location>
        <begin position="80"/>
        <end position="100"/>
    </location>
</feature>
<feature type="transmembrane region" description="Helical" evidence="7">
    <location>
        <begin position="161"/>
        <end position="183"/>
    </location>
</feature>
<dbReference type="Gene3D" id="2.30.30.60">
    <property type="match status" value="1"/>
</dbReference>
<dbReference type="InterPro" id="IPR049278">
    <property type="entry name" value="MS_channel_C"/>
</dbReference>
<evidence type="ECO:0000259" key="9">
    <source>
        <dbReference type="Pfam" id="PF21082"/>
    </source>
</evidence>
<dbReference type="InterPro" id="IPR011066">
    <property type="entry name" value="MscS_channel_C_sf"/>
</dbReference>
<dbReference type="PANTHER" id="PTHR30221:SF20">
    <property type="entry name" value="SMALL-CONDUCTANCE MECHANOSENSITIVE CHANNEL"/>
    <property type="match status" value="1"/>
</dbReference>
<protein>
    <submittedName>
        <fullName evidence="11">Small-conductance mechanosensitive channel</fullName>
    </submittedName>
</protein>
<dbReference type="Proteomes" id="UP000199451">
    <property type="component" value="Unassembled WGS sequence"/>
</dbReference>
<dbReference type="Pfam" id="PF00924">
    <property type="entry name" value="MS_channel_2nd"/>
    <property type="match status" value="1"/>
</dbReference>
<evidence type="ECO:0000256" key="6">
    <source>
        <dbReference type="ARBA" id="ARBA00023136"/>
    </source>
</evidence>
<proteinExistence type="inferred from homology"/>
<gene>
    <name evidence="11" type="ORF">SAMN04487949_1440</name>
</gene>
<dbReference type="InterPro" id="IPR010920">
    <property type="entry name" value="LSM_dom_sf"/>
</dbReference>
<evidence type="ECO:0000256" key="2">
    <source>
        <dbReference type="ARBA" id="ARBA00008017"/>
    </source>
</evidence>
<feature type="transmembrane region" description="Helical" evidence="7">
    <location>
        <begin position="189"/>
        <end position="219"/>
    </location>
</feature>
<keyword evidence="6 7" id="KW-0472">Membrane</keyword>
<accession>A0A1G9SP84</accession>
<name>A0A1G9SP84_9EURY</name>
<feature type="transmembrane region" description="Helical" evidence="7">
    <location>
        <begin position="25"/>
        <end position="47"/>
    </location>
</feature>
<dbReference type="SUPFAM" id="SSF82861">
    <property type="entry name" value="Mechanosensitive channel protein MscS (YggB), transmembrane region"/>
    <property type="match status" value="1"/>
</dbReference>
<evidence type="ECO:0000313" key="12">
    <source>
        <dbReference type="Proteomes" id="UP000199451"/>
    </source>
</evidence>
<dbReference type="STRING" id="660521.SAMN04487949_1440"/>
<keyword evidence="5 7" id="KW-1133">Transmembrane helix</keyword>
<dbReference type="InterPro" id="IPR006685">
    <property type="entry name" value="MscS_channel_2nd"/>
</dbReference>
<evidence type="ECO:0000256" key="5">
    <source>
        <dbReference type="ARBA" id="ARBA00022989"/>
    </source>
</evidence>
<dbReference type="EMBL" id="FNHL01000002">
    <property type="protein sequence ID" value="SDM37221.1"/>
    <property type="molecule type" value="Genomic_DNA"/>
</dbReference>
<feature type="domain" description="Mechanosensitive ion channel transmembrane helices 2/3" evidence="10">
    <location>
        <begin position="166"/>
        <end position="204"/>
    </location>
</feature>
<dbReference type="SUPFAM" id="SSF50182">
    <property type="entry name" value="Sm-like ribonucleoproteins"/>
    <property type="match status" value="1"/>
</dbReference>
<reference evidence="12" key="1">
    <citation type="submission" date="2016-10" db="EMBL/GenBank/DDBJ databases">
        <authorList>
            <person name="Varghese N."/>
            <person name="Submissions S."/>
        </authorList>
    </citation>
    <scope>NUCLEOTIDE SEQUENCE [LARGE SCALE GENOMIC DNA]</scope>
    <source>
        <strain evidence="12">CGMCC 1.10119</strain>
    </source>
</reference>
<dbReference type="Gene3D" id="1.10.287.1260">
    <property type="match status" value="1"/>
</dbReference>
<dbReference type="InterPro" id="IPR023408">
    <property type="entry name" value="MscS_beta-dom_sf"/>
</dbReference>
<evidence type="ECO:0000256" key="7">
    <source>
        <dbReference type="SAM" id="Phobius"/>
    </source>
</evidence>
<evidence type="ECO:0000256" key="3">
    <source>
        <dbReference type="ARBA" id="ARBA00022475"/>
    </source>
</evidence>
<feature type="domain" description="Mechanosensitive ion channel MscS" evidence="8">
    <location>
        <begin position="208"/>
        <end position="273"/>
    </location>
</feature>
<evidence type="ECO:0000313" key="11">
    <source>
        <dbReference type="EMBL" id="SDM37221.1"/>
    </source>
</evidence>
<keyword evidence="4 7" id="KW-0812">Transmembrane</keyword>
<dbReference type="InterPro" id="IPR049142">
    <property type="entry name" value="MS_channel_1st"/>
</dbReference>
<keyword evidence="3" id="KW-1003">Cell membrane</keyword>
<keyword evidence="12" id="KW-1185">Reference proteome</keyword>
<evidence type="ECO:0000259" key="8">
    <source>
        <dbReference type="Pfam" id="PF00924"/>
    </source>
</evidence>
<dbReference type="RefSeq" id="WP_089695797.1">
    <property type="nucleotide sequence ID" value="NZ_FNHL01000002.1"/>
</dbReference>
<evidence type="ECO:0000256" key="4">
    <source>
        <dbReference type="ARBA" id="ARBA00022692"/>
    </source>
</evidence>
<comment type="similarity">
    <text evidence="2">Belongs to the MscS (TC 1.A.23) family.</text>
</comment>
<feature type="domain" description="Mechanosensitive ion channel MscS C-terminal" evidence="9">
    <location>
        <begin position="280"/>
        <end position="364"/>
    </location>
</feature>
<dbReference type="Gene3D" id="3.30.70.100">
    <property type="match status" value="1"/>
</dbReference>
<dbReference type="GO" id="GO:0005886">
    <property type="term" value="C:plasma membrane"/>
    <property type="evidence" value="ECO:0007669"/>
    <property type="project" value="UniProtKB-SubCell"/>
</dbReference>
<comment type="subcellular location">
    <subcellularLocation>
        <location evidence="1">Cell membrane</location>
        <topology evidence="1">Multi-pass membrane protein</topology>
    </subcellularLocation>
</comment>
<dbReference type="PANTHER" id="PTHR30221">
    <property type="entry name" value="SMALL-CONDUCTANCE MECHANOSENSITIVE CHANNEL"/>
    <property type="match status" value="1"/>
</dbReference>
<dbReference type="GO" id="GO:0008381">
    <property type="term" value="F:mechanosensitive monoatomic ion channel activity"/>
    <property type="evidence" value="ECO:0007669"/>
    <property type="project" value="InterPro"/>
</dbReference>
<dbReference type="SUPFAM" id="SSF82689">
    <property type="entry name" value="Mechanosensitive channel protein MscS (YggB), C-terminal domain"/>
    <property type="match status" value="1"/>
</dbReference>
<evidence type="ECO:0000256" key="1">
    <source>
        <dbReference type="ARBA" id="ARBA00004651"/>
    </source>
</evidence>